<dbReference type="InterPro" id="IPR013815">
    <property type="entry name" value="ATP_grasp_subdomain_1"/>
</dbReference>
<evidence type="ECO:0000256" key="5">
    <source>
        <dbReference type="ARBA" id="ARBA00022679"/>
    </source>
</evidence>
<evidence type="ECO:0000259" key="16">
    <source>
        <dbReference type="Pfam" id="PF01326"/>
    </source>
</evidence>
<dbReference type="Gene3D" id="3.30.470.20">
    <property type="entry name" value="ATP-grasp fold, B domain"/>
    <property type="match status" value="1"/>
</dbReference>
<dbReference type="GO" id="GO:0050242">
    <property type="term" value="F:pyruvate, phosphate dikinase activity"/>
    <property type="evidence" value="ECO:0007669"/>
    <property type="project" value="UniProtKB-UniRule"/>
</dbReference>
<comment type="catalytic activity">
    <reaction evidence="11">
        <text>pyruvate + phosphate + ATP = phosphoenolpyruvate + AMP + diphosphate + H(+)</text>
        <dbReference type="Rhea" id="RHEA:10756"/>
        <dbReference type="ChEBI" id="CHEBI:15361"/>
        <dbReference type="ChEBI" id="CHEBI:15378"/>
        <dbReference type="ChEBI" id="CHEBI:30616"/>
        <dbReference type="ChEBI" id="CHEBI:33019"/>
        <dbReference type="ChEBI" id="CHEBI:43474"/>
        <dbReference type="ChEBI" id="CHEBI:58702"/>
        <dbReference type="ChEBI" id="CHEBI:456215"/>
        <dbReference type="EC" id="2.7.9.1"/>
    </reaction>
</comment>
<feature type="domain" description="PEP-utilising enzyme C-terminal" evidence="17">
    <location>
        <begin position="519"/>
        <end position="868"/>
    </location>
</feature>
<dbReference type="InterPro" id="IPR010121">
    <property type="entry name" value="Pyruvate_phosphate_dikinase"/>
</dbReference>
<feature type="binding site" evidence="14">
    <location>
        <position position="744"/>
    </location>
    <ligand>
        <name>Mg(2+)</name>
        <dbReference type="ChEBI" id="CHEBI:18420"/>
    </ligand>
</feature>
<sequence>MKKFVYDFHEGTAEMKSLLGGKGANLAEMTRIGLPVPSGFTVTTEACNQYYEEGAKLWDGLREETLQHLAALEERMGKKLGAIEHPLLVSVRSGSAISMPGMMDTILNLGLNDVSVEGLAKATSNPRFAYDSYRRFIQMFGDVVLEIPKYKFDAILDNKKDEKNVEEDTALTAEDLKDIIDKYKAMVKRECRIEFPQDVKDQLFMAIEAVFKSWNNPRANVYRKLNDIPHSLGTAVNIQSMVFGNMGETSGTGVAFTRDPSTGEKKLFGEFLMNAQGEDVVAGIRTPKPIVELQNTMPKAYEKFLEVANLLEEHYTDMQDIEFTIENEELYILQTRNGKRTALAAVNIAVDMVKEGRLTKEEAILRIDPLQIEQLLHPAFDEKELAKGKIITKGLPASSGAATGKIYFTPEDVVNANSRGERAILVRAETSPEDIEGMVAAQGILTARGGMTSHAAVVARGMGKCCIAGAGELKIQEAKKIFMVGETVYQEGQYISLDGNEGTVYEGEIATKESQLTDNFLELMTWADAIRKLKIRTNADTPRDTKQAIEFGAEGIGLCRTEHMFFEESRIFVMRRMILARTEEERRKALNELLPMQREDFIEIFKTMGNRPVTVRLLDPPLHEFLPHEEEDIQELAQKMQVSATQLQGVVNDLKEMNPMLGHRGCRLAVTYPEIYEMQVRAIIEAAVLVKEKEGIDVVPEIMIPLVGELKELQYNKEIVVKTAKEVLSEKEIPLQYLIGTMIEIPRAAITADEIATEAEFFSFGTNDLTQMTFGYSRDDAGKFIKEYKEKNILEKDPFQRIDRRGVGKLMEIASKLGKETRPNIKLGICGEHGGDPDSIEFCHILGLDYVSCSPYRVPVARLAAAQASIRHSN</sequence>
<feature type="binding site" evidence="13">
    <location>
        <position position="560"/>
    </location>
    <ligand>
        <name>substrate</name>
    </ligand>
</feature>
<dbReference type="SUPFAM" id="SSF56059">
    <property type="entry name" value="Glutathione synthetase ATP-binding domain-like"/>
    <property type="match status" value="1"/>
</dbReference>
<evidence type="ECO:0000313" key="19">
    <source>
        <dbReference type="Proteomes" id="UP000192478"/>
    </source>
</evidence>
<feature type="binding site" evidence="13">
    <location>
        <position position="765"/>
    </location>
    <ligand>
        <name>substrate</name>
    </ligand>
</feature>
<feature type="binding site" evidence="14">
    <location>
        <position position="768"/>
    </location>
    <ligand>
        <name>Mg(2+)</name>
        <dbReference type="ChEBI" id="CHEBI:18420"/>
    </ligand>
</feature>
<dbReference type="PIRSF" id="PIRSF000853">
    <property type="entry name" value="PPDK"/>
    <property type="match status" value="1"/>
</dbReference>
<reference evidence="18 19" key="1">
    <citation type="submission" date="2017-03" db="EMBL/GenBank/DDBJ databases">
        <title>Complete sequence of Clostridium formicaceticum DSM 92.</title>
        <authorList>
            <person name="Poehlein A."/>
            <person name="Karl M."/>
            <person name="Bengelsdorf F.R."/>
            <person name="Duerre P."/>
            <person name="Daniel R."/>
        </authorList>
    </citation>
    <scope>NUCLEOTIDE SEQUENCE [LARGE SCALE GENOMIC DNA]</scope>
    <source>
        <strain evidence="18 19">DSM 92</strain>
    </source>
</reference>
<feature type="binding site" evidence="13">
    <location>
        <position position="767"/>
    </location>
    <ligand>
        <name>substrate</name>
    </ligand>
</feature>
<dbReference type="InterPro" id="IPR036637">
    <property type="entry name" value="Phosphohistidine_dom_sf"/>
</dbReference>
<dbReference type="PANTHER" id="PTHR22931:SF9">
    <property type="entry name" value="PYRUVATE, PHOSPHATE DIKINASE 1, CHLOROPLASTIC"/>
    <property type="match status" value="1"/>
</dbReference>
<dbReference type="NCBIfam" id="TIGR01828">
    <property type="entry name" value="pyru_phos_dikin"/>
    <property type="match status" value="1"/>
</dbReference>
<name>A0AAC9RLY3_9CLOT</name>
<dbReference type="InterPro" id="IPR015813">
    <property type="entry name" value="Pyrv/PenolPyrv_kinase-like_dom"/>
</dbReference>
<dbReference type="SUPFAM" id="SSF51621">
    <property type="entry name" value="Phosphoenolpyruvate/pyruvate domain"/>
    <property type="match status" value="1"/>
</dbReference>
<dbReference type="PROSITE" id="PS00742">
    <property type="entry name" value="PEP_ENZYMES_2"/>
    <property type="match status" value="1"/>
</dbReference>
<keyword evidence="5 18" id="KW-0808">Transferase</keyword>
<dbReference type="GO" id="GO:0016301">
    <property type="term" value="F:kinase activity"/>
    <property type="evidence" value="ECO:0007669"/>
    <property type="project" value="UniProtKB-UniRule"/>
</dbReference>
<dbReference type="Gene3D" id="3.20.20.60">
    <property type="entry name" value="Phosphoenolpyruvate-binding domains"/>
    <property type="match status" value="1"/>
</dbReference>
<dbReference type="Proteomes" id="UP000192478">
    <property type="component" value="Chromosome"/>
</dbReference>
<evidence type="ECO:0000259" key="17">
    <source>
        <dbReference type="Pfam" id="PF02896"/>
    </source>
</evidence>
<evidence type="ECO:0000256" key="7">
    <source>
        <dbReference type="ARBA" id="ARBA00022741"/>
    </source>
</evidence>
<dbReference type="Gene3D" id="1.10.189.10">
    <property type="entry name" value="Pyruvate Phosphate Dikinase, domain 2"/>
    <property type="match status" value="1"/>
</dbReference>
<evidence type="ECO:0000256" key="2">
    <source>
        <dbReference type="ARBA" id="ARBA00007837"/>
    </source>
</evidence>
<comment type="similarity">
    <text evidence="2 11">Belongs to the PEP-utilizing enzyme family.</text>
</comment>
<protein>
    <recommendedName>
        <fullName evidence="4 11">Pyruvate, phosphate dikinase</fullName>
        <ecNumber evidence="3 11">2.7.9.1</ecNumber>
    </recommendedName>
</protein>
<evidence type="ECO:0000256" key="13">
    <source>
        <dbReference type="PIRSR" id="PIRSR000853-2"/>
    </source>
</evidence>
<dbReference type="Gene3D" id="3.30.1490.20">
    <property type="entry name" value="ATP-grasp fold, A domain"/>
    <property type="match status" value="1"/>
</dbReference>
<keyword evidence="6 14" id="KW-0479">Metal-binding</keyword>
<gene>
    <name evidence="18" type="primary">ppdK</name>
    <name evidence="18" type="ORF">CLFO_25200</name>
</gene>
<dbReference type="Pfam" id="PF00391">
    <property type="entry name" value="PEP-utilizers"/>
    <property type="match status" value="1"/>
</dbReference>
<evidence type="ECO:0000256" key="6">
    <source>
        <dbReference type="ARBA" id="ARBA00022723"/>
    </source>
</evidence>
<dbReference type="Pfam" id="PF02896">
    <property type="entry name" value="PEP-utilizers_C"/>
    <property type="match status" value="1"/>
</dbReference>
<evidence type="ECO:0000256" key="12">
    <source>
        <dbReference type="PIRSR" id="PIRSR000853-1"/>
    </source>
</evidence>
<evidence type="ECO:0000256" key="3">
    <source>
        <dbReference type="ARBA" id="ARBA00011994"/>
    </source>
</evidence>
<dbReference type="InterPro" id="IPR000121">
    <property type="entry name" value="PEP_util_C"/>
</dbReference>
<dbReference type="InterPro" id="IPR008279">
    <property type="entry name" value="PEP-util_enz_mobile_dom"/>
</dbReference>
<feature type="binding site" evidence="13">
    <location>
        <position position="768"/>
    </location>
    <ligand>
        <name>substrate</name>
    </ligand>
</feature>
<dbReference type="GO" id="GO:0005524">
    <property type="term" value="F:ATP binding"/>
    <property type="evidence" value="ECO:0007669"/>
    <property type="project" value="UniProtKB-UniRule"/>
</dbReference>
<dbReference type="Gene3D" id="1.20.80.30">
    <property type="match status" value="1"/>
</dbReference>
<evidence type="ECO:0000256" key="11">
    <source>
        <dbReference type="PIRNR" id="PIRNR000853"/>
    </source>
</evidence>
<dbReference type="PROSITE" id="PS00370">
    <property type="entry name" value="PEP_ENZYMES_PHOS_SITE"/>
    <property type="match status" value="1"/>
</dbReference>
<evidence type="ECO:0000313" key="18">
    <source>
        <dbReference type="EMBL" id="ARE88119.1"/>
    </source>
</evidence>
<proteinExistence type="inferred from homology"/>
<feature type="binding site" evidence="13">
    <location>
        <position position="616"/>
    </location>
    <ligand>
        <name>substrate</name>
    </ligand>
</feature>
<evidence type="ECO:0000259" key="15">
    <source>
        <dbReference type="Pfam" id="PF00391"/>
    </source>
</evidence>
<feature type="binding site" evidence="13">
    <location>
        <position position="766"/>
    </location>
    <ligand>
        <name>substrate</name>
    </ligand>
</feature>
<dbReference type="InterPro" id="IPR002192">
    <property type="entry name" value="PPDK_AMP/ATP-bd"/>
</dbReference>
<dbReference type="InterPro" id="IPR018274">
    <property type="entry name" value="PEP_util_AS"/>
</dbReference>
<dbReference type="GO" id="GO:0046872">
    <property type="term" value="F:metal ion binding"/>
    <property type="evidence" value="ECO:0007669"/>
    <property type="project" value="UniProtKB-UniRule"/>
</dbReference>
<feature type="domain" description="Pyruvate phosphate dikinase AMP/ATP-binding" evidence="16">
    <location>
        <begin position="64"/>
        <end position="294"/>
    </location>
</feature>
<feature type="domain" description="Pyruvate phosphate dikinase AMP/ATP-binding" evidence="16">
    <location>
        <begin position="303"/>
        <end position="355"/>
    </location>
</feature>
<evidence type="ECO:0000256" key="9">
    <source>
        <dbReference type="ARBA" id="ARBA00022840"/>
    </source>
</evidence>
<organism evidence="18 19">
    <name type="scientific">Clostridium formicaceticum</name>
    <dbReference type="NCBI Taxonomy" id="1497"/>
    <lineage>
        <taxon>Bacteria</taxon>
        <taxon>Bacillati</taxon>
        <taxon>Bacillota</taxon>
        <taxon>Clostridia</taxon>
        <taxon>Eubacteriales</taxon>
        <taxon>Clostridiaceae</taxon>
        <taxon>Clostridium</taxon>
    </lineage>
</organism>
<feature type="active site" description="Tele-phosphohistidine intermediate" evidence="12">
    <location>
        <position position="454"/>
    </location>
</feature>
<dbReference type="Gene3D" id="3.50.30.10">
    <property type="entry name" value="Phosphohistidine domain"/>
    <property type="match status" value="1"/>
</dbReference>
<keyword evidence="18" id="KW-0670">Pyruvate</keyword>
<dbReference type="EMBL" id="CP020559">
    <property type="protein sequence ID" value="ARE88119.1"/>
    <property type="molecule type" value="Genomic_DNA"/>
</dbReference>
<evidence type="ECO:0000256" key="4">
    <source>
        <dbReference type="ARBA" id="ARBA00020138"/>
    </source>
</evidence>
<keyword evidence="9" id="KW-0067">ATP-binding</keyword>
<dbReference type="NCBIfam" id="NF004531">
    <property type="entry name" value="PRK05878.1"/>
    <property type="match status" value="1"/>
</dbReference>
<feature type="active site" description="Proton donor" evidence="12">
    <location>
        <position position="830"/>
    </location>
</feature>
<evidence type="ECO:0000256" key="8">
    <source>
        <dbReference type="ARBA" id="ARBA00022777"/>
    </source>
</evidence>
<dbReference type="RefSeq" id="WP_081562084.1">
    <property type="nucleotide sequence ID" value="NZ_CP017603.1"/>
</dbReference>
<evidence type="ECO:0000256" key="14">
    <source>
        <dbReference type="PIRSR" id="PIRSR000853-3"/>
    </source>
</evidence>
<dbReference type="SUPFAM" id="SSF52009">
    <property type="entry name" value="Phosphohistidine domain"/>
    <property type="match status" value="1"/>
</dbReference>
<dbReference type="EC" id="2.7.9.1" evidence="3 11"/>
<evidence type="ECO:0000256" key="10">
    <source>
        <dbReference type="ARBA" id="ARBA00022842"/>
    </source>
</evidence>
<keyword evidence="10 14" id="KW-0460">Magnesium</keyword>
<dbReference type="Pfam" id="PF01326">
    <property type="entry name" value="PPDK_N"/>
    <property type="match status" value="2"/>
</dbReference>
<accession>A0AAC9RLY3</accession>
<comment type="cofactor">
    <cofactor evidence="1 11 14">
        <name>Mg(2+)</name>
        <dbReference type="ChEBI" id="CHEBI:18420"/>
    </cofactor>
</comment>
<dbReference type="InterPro" id="IPR040442">
    <property type="entry name" value="Pyrv_kinase-like_dom_sf"/>
</dbReference>
<keyword evidence="8" id="KW-0418">Kinase</keyword>
<evidence type="ECO:0000256" key="1">
    <source>
        <dbReference type="ARBA" id="ARBA00001946"/>
    </source>
</evidence>
<feature type="binding site" evidence="13">
    <location>
        <position position="744"/>
    </location>
    <ligand>
        <name>substrate</name>
    </ligand>
</feature>
<dbReference type="PANTHER" id="PTHR22931">
    <property type="entry name" value="PHOSPHOENOLPYRUVATE DIKINASE-RELATED"/>
    <property type="match status" value="1"/>
</dbReference>
<feature type="domain" description="PEP-utilising enzyme mobile" evidence="15">
    <location>
        <begin position="421"/>
        <end position="502"/>
    </location>
</feature>
<dbReference type="InterPro" id="IPR023151">
    <property type="entry name" value="PEP_util_CS"/>
</dbReference>
<keyword evidence="7" id="KW-0547">Nucleotide-binding</keyword>
<dbReference type="AlphaFoldDB" id="A0AAC9RLY3"/>